<dbReference type="Pfam" id="PF01841">
    <property type="entry name" value="Transglut_core"/>
    <property type="match status" value="1"/>
</dbReference>
<reference evidence="2 3" key="1">
    <citation type="submission" date="2019-04" db="EMBL/GenBank/DDBJ databases">
        <title>Phreatobacter aquaticus sp. nov.</title>
        <authorList>
            <person name="Choi A."/>
            <person name="Baek K."/>
        </authorList>
    </citation>
    <scope>NUCLEOTIDE SEQUENCE [LARGE SCALE GENOMIC DNA]</scope>
    <source>
        <strain evidence="2 3">NMCR1094</strain>
    </source>
</reference>
<name>A0A4D7QT92_9HYPH</name>
<keyword evidence="3" id="KW-1185">Reference proteome</keyword>
<evidence type="ECO:0000259" key="1">
    <source>
        <dbReference type="Pfam" id="PF01841"/>
    </source>
</evidence>
<evidence type="ECO:0000313" key="3">
    <source>
        <dbReference type="Proteomes" id="UP000298588"/>
    </source>
</evidence>
<dbReference type="Gene3D" id="3.10.620.30">
    <property type="match status" value="1"/>
</dbReference>
<dbReference type="InterPro" id="IPR038765">
    <property type="entry name" value="Papain-like_cys_pep_sf"/>
</dbReference>
<organism evidence="2 3">
    <name type="scientific">Phreatobacter aquaticus</name>
    <dbReference type="NCBI Taxonomy" id="2570229"/>
    <lineage>
        <taxon>Bacteria</taxon>
        <taxon>Pseudomonadati</taxon>
        <taxon>Pseudomonadota</taxon>
        <taxon>Alphaproteobacteria</taxon>
        <taxon>Hyphomicrobiales</taxon>
        <taxon>Phreatobacteraceae</taxon>
        <taxon>Phreatobacter</taxon>
    </lineage>
</organism>
<proteinExistence type="predicted"/>
<sequence>MPGRRSLAPPVTIAQARNPDMLHIPAGEDLGMSPDYLSPGRFIDSDHPSIRAFAVEAIGQATTDRDKAVALFYRVRDGWRYDPFDLKLTHAHHTASQVLQANHGYCITKAVLLAALARAVGIPSAIGLADVTNHLSSEKLTRQMGGSNLFVDHGFALMRIDGQWVKAAPAFNIELCNRFGVAPTEFDGTSDAILQEFDAGGRKHMEYVRHHGSWADLPFDKIERDFHAAYPDSPLIADAYSAAETRAGAGDPFNG</sequence>
<accession>A0A4D7QT92</accession>
<dbReference type="PANTHER" id="PTHR33490:SF3">
    <property type="entry name" value="CONSERVED INTEGRAL MEMBRANE PROTEIN"/>
    <property type="match status" value="1"/>
</dbReference>
<dbReference type="OrthoDB" id="4697328at2"/>
<evidence type="ECO:0000313" key="2">
    <source>
        <dbReference type="EMBL" id="QCK88414.1"/>
    </source>
</evidence>
<dbReference type="SUPFAM" id="SSF54001">
    <property type="entry name" value="Cysteine proteinases"/>
    <property type="match status" value="1"/>
</dbReference>
<dbReference type="Proteomes" id="UP000298588">
    <property type="component" value="Chromosome"/>
</dbReference>
<gene>
    <name evidence="2" type="ORF">E8L99_22960</name>
</gene>
<dbReference type="PANTHER" id="PTHR33490">
    <property type="entry name" value="BLR5614 PROTEIN-RELATED"/>
    <property type="match status" value="1"/>
</dbReference>
<dbReference type="InterPro" id="IPR002931">
    <property type="entry name" value="Transglutaminase-like"/>
</dbReference>
<dbReference type="KEGG" id="paqt:E8L99_22960"/>
<protein>
    <submittedName>
        <fullName evidence="2">Transglutaminase family protein</fullName>
    </submittedName>
</protein>
<dbReference type="AlphaFoldDB" id="A0A4D7QT92"/>
<dbReference type="EMBL" id="CP039865">
    <property type="protein sequence ID" value="QCK88414.1"/>
    <property type="molecule type" value="Genomic_DNA"/>
</dbReference>
<feature type="domain" description="Transglutaminase-like" evidence="1">
    <location>
        <begin position="52"/>
        <end position="136"/>
    </location>
</feature>